<evidence type="ECO:0000259" key="2">
    <source>
        <dbReference type="PROSITE" id="PS50980"/>
    </source>
</evidence>
<dbReference type="PANTHER" id="PTHR42995">
    <property type="entry name" value="ACETYL-COENZYME A CARBOXYLASE CARBOXYL TRANSFERASE SUBUNIT BETA, CHLOROPLASTIC"/>
    <property type="match status" value="1"/>
</dbReference>
<dbReference type="InterPro" id="IPR029045">
    <property type="entry name" value="ClpP/crotonase-like_dom_sf"/>
</dbReference>
<dbReference type="GO" id="GO:0006633">
    <property type="term" value="P:fatty acid biosynthetic process"/>
    <property type="evidence" value="ECO:0007669"/>
    <property type="project" value="TreeGrafter"/>
</dbReference>
<keyword evidence="4" id="KW-1185">Reference proteome</keyword>
<keyword evidence="3" id="KW-0456">Lyase</keyword>
<sequence length="281" mass="29378">MTEAPFGCTATFQELSARERISALLDGGYFRELVGPFDRVSSPWLEPQGLVPQSDDGVVVGRGKVSGREIVAIAIEPAFEGGSVGEVGGAKIATALELAQESCRAGTPIAALLLLETGGVRLQEANLGLASIARIQAAIVSLRELAPVIAVVAGPTGCFGGMSLAAALCTWIIGTPHGRLGMNGPEVIEQEAGPTELDASDRELIWKLIGCETRYFQGVIDAFVEDNASSIACAIADAVARGVLESGRLENPELRLDTLRRNHMLGKVSEAGNAAIEERSA</sequence>
<dbReference type="EMBL" id="JACCCW010000002">
    <property type="protein sequence ID" value="NYF79560.1"/>
    <property type="molecule type" value="Genomic_DNA"/>
</dbReference>
<reference evidence="3 4" key="1">
    <citation type="submission" date="2020-07" db="EMBL/GenBank/DDBJ databases">
        <title>Genomic Encyclopedia of Type Strains, Phase IV (KMG-V): Genome sequencing to study the core and pangenomes of soil and plant-associated prokaryotes.</title>
        <authorList>
            <person name="Whitman W."/>
        </authorList>
    </citation>
    <scope>NUCLEOTIDE SEQUENCE [LARGE SCALE GENOMIC DNA]</scope>
    <source>
        <strain evidence="3 4">X4EP2</strain>
    </source>
</reference>
<evidence type="ECO:0000256" key="1">
    <source>
        <dbReference type="ARBA" id="ARBA00022679"/>
    </source>
</evidence>
<dbReference type="NCBIfam" id="NF005530">
    <property type="entry name" value="PRK07189.1"/>
    <property type="match status" value="1"/>
</dbReference>
<organism evidence="3 4">
    <name type="scientific">Granulicella arctica</name>
    <dbReference type="NCBI Taxonomy" id="940613"/>
    <lineage>
        <taxon>Bacteria</taxon>
        <taxon>Pseudomonadati</taxon>
        <taxon>Acidobacteriota</taxon>
        <taxon>Terriglobia</taxon>
        <taxon>Terriglobales</taxon>
        <taxon>Acidobacteriaceae</taxon>
        <taxon>Granulicella</taxon>
    </lineage>
</organism>
<evidence type="ECO:0000313" key="4">
    <source>
        <dbReference type="Proteomes" id="UP000589520"/>
    </source>
</evidence>
<dbReference type="GO" id="GO:0016740">
    <property type="term" value="F:transferase activity"/>
    <property type="evidence" value="ECO:0007669"/>
    <property type="project" value="UniProtKB-KW"/>
</dbReference>
<accession>A0A7Y9PH05</accession>
<gene>
    <name evidence="3" type="ORF">HDF17_001880</name>
</gene>
<dbReference type="InterPro" id="IPR011762">
    <property type="entry name" value="COA_CT_N"/>
</dbReference>
<dbReference type="GO" id="GO:0016831">
    <property type="term" value="F:carboxy-lyase activity"/>
    <property type="evidence" value="ECO:0007669"/>
    <property type="project" value="InterPro"/>
</dbReference>
<dbReference type="SUPFAM" id="SSF52096">
    <property type="entry name" value="ClpP/crotonase"/>
    <property type="match status" value="1"/>
</dbReference>
<keyword evidence="1" id="KW-0808">Transferase</keyword>
<dbReference type="EC" id="4.1.1.87" evidence="3"/>
<dbReference type="RefSeq" id="WP_179490310.1">
    <property type="nucleotide sequence ID" value="NZ_JACCCW010000002.1"/>
</dbReference>
<dbReference type="InterPro" id="IPR017556">
    <property type="entry name" value="Malonate_beta"/>
</dbReference>
<dbReference type="GO" id="GO:0005975">
    <property type="term" value="P:carbohydrate metabolic process"/>
    <property type="evidence" value="ECO:0007669"/>
    <property type="project" value="InterPro"/>
</dbReference>
<dbReference type="Proteomes" id="UP000589520">
    <property type="component" value="Unassembled WGS sequence"/>
</dbReference>
<dbReference type="AlphaFoldDB" id="A0A7Y9PH05"/>
<dbReference type="GO" id="GO:0003989">
    <property type="term" value="F:acetyl-CoA carboxylase activity"/>
    <property type="evidence" value="ECO:0007669"/>
    <property type="project" value="TreeGrafter"/>
</dbReference>
<protein>
    <submittedName>
        <fullName evidence="3">Malonate decarboxylase beta subunit</fullName>
        <ecNumber evidence="3">4.1.1.87</ecNumber>
    </submittedName>
</protein>
<dbReference type="PANTHER" id="PTHR42995:SF1">
    <property type="entry name" value="MALONATE DECARBOXYLASE BETA SUBUNIT"/>
    <property type="match status" value="1"/>
</dbReference>
<proteinExistence type="predicted"/>
<feature type="domain" description="CoA carboxyltransferase N-terminal" evidence="2">
    <location>
        <begin position="1"/>
        <end position="202"/>
    </location>
</feature>
<comment type="caution">
    <text evidence="3">The sequence shown here is derived from an EMBL/GenBank/DDBJ whole genome shotgun (WGS) entry which is preliminary data.</text>
</comment>
<dbReference type="GO" id="GO:2001295">
    <property type="term" value="P:malonyl-CoA biosynthetic process"/>
    <property type="evidence" value="ECO:0007669"/>
    <property type="project" value="TreeGrafter"/>
</dbReference>
<dbReference type="InterPro" id="IPR034733">
    <property type="entry name" value="AcCoA_carboxyl_beta"/>
</dbReference>
<name>A0A7Y9PH05_9BACT</name>
<dbReference type="Pfam" id="PF01039">
    <property type="entry name" value="Carboxyl_trans"/>
    <property type="match status" value="1"/>
</dbReference>
<dbReference type="Gene3D" id="3.90.226.10">
    <property type="entry name" value="2-enoyl-CoA Hydratase, Chain A, domain 1"/>
    <property type="match status" value="1"/>
</dbReference>
<dbReference type="PROSITE" id="PS50980">
    <property type="entry name" value="COA_CT_NTER"/>
    <property type="match status" value="1"/>
</dbReference>
<dbReference type="NCBIfam" id="TIGR03133">
    <property type="entry name" value="malonate_beta"/>
    <property type="match status" value="1"/>
</dbReference>
<evidence type="ECO:0000313" key="3">
    <source>
        <dbReference type="EMBL" id="NYF79560.1"/>
    </source>
</evidence>